<organism evidence="3 4">
    <name type="scientific">Trichonephila clavata</name>
    <name type="common">Joro spider</name>
    <name type="synonym">Nephila clavata</name>
    <dbReference type="NCBI Taxonomy" id="2740835"/>
    <lineage>
        <taxon>Eukaryota</taxon>
        <taxon>Metazoa</taxon>
        <taxon>Ecdysozoa</taxon>
        <taxon>Arthropoda</taxon>
        <taxon>Chelicerata</taxon>
        <taxon>Arachnida</taxon>
        <taxon>Araneae</taxon>
        <taxon>Araneomorphae</taxon>
        <taxon>Entelegynae</taxon>
        <taxon>Araneoidea</taxon>
        <taxon>Nephilidae</taxon>
        <taxon>Trichonephila</taxon>
    </lineage>
</organism>
<gene>
    <name evidence="3" type="ORF">TNCT_555951</name>
</gene>
<sequence length="92" mass="10805">MQQFLMRFVFLLLHWKPLRGLNFFRADSEEEVIRSSEDHPYLRRQEAIVEDDPSDDSSSETTVLLGRQTESPRNLQQSSSADVSEWEAFNKE</sequence>
<feature type="compositionally biased region" description="Polar residues" evidence="1">
    <location>
        <begin position="68"/>
        <end position="82"/>
    </location>
</feature>
<protein>
    <submittedName>
        <fullName evidence="3">Uncharacterized protein</fullName>
    </submittedName>
</protein>
<keyword evidence="2" id="KW-0732">Signal</keyword>
<dbReference type="AlphaFoldDB" id="A0A8X6ICL0"/>
<evidence type="ECO:0000256" key="1">
    <source>
        <dbReference type="SAM" id="MobiDB-lite"/>
    </source>
</evidence>
<evidence type="ECO:0000256" key="2">
    <source>
        <dbReference type="SAM" id="SignalP"/>
    </source>
</evidence>
<feature type="signal peptide" evidence="2">
    <location>
        <begin position="1"/>
        <end position="20"/>
    </location>
</feature>
<feature type="compositionally biased region" description="Acidic residues" evidence="1">
    <location>
        <begin position="48"/>
        <end position="58"/>
    </location>
</feature>
<keyword evidence="4" id="KW-1185">Reference proteome</keyword>
<reference evidence="3" key="1">
    <citation type="submission" date="2020-07" db="EMBL/GenBank/DDBJ databases">
        <title>Multicomponent nature underlies the extraordinary mechanical properties of spider dragline silk.</title>
        <authorList>
            <person name="Kono N."/>
            <person name="Nakamura H."/>
            <person name="Mori M."/>
            <person name="Yoshida Y."/>
            <person name="Ohtoshi R."/>
            <person name="Malay A.D."/>
            <person name="Moran D.A.P."/>
            <person name="Tomita M."/>
            <person name="Numata K."/>
            <person name="Arakawa K."/>
        </authorList>
    </citation>
    <scope>NUCLEOTIDE SEQUENCE</scope>
</reference>
<dbReference type="OrthoDB" id="10628145at2759"/>
<accession>A0A8X6ICL0</accession>
<name>A0A8X6ICL0_TRICU</name>
<dbReference type="EMBL" id="BMAO01013941">
    <property type="protein sequence ID" value="GFQ91877.1"/>
    <property type="molecule type" value="Genomic_DNA"/>
</dbReference>
<proteinExistence type="predicted"/>
<evidence type="ECO:0000313" key="4">
    <source>
        <dbReference type="Proteomes" id="UP000887116"/>
    </source>
</evidence>
<comment type="caution">
    <text evidence="3">The sequence shown here is derived from an EMBL/GenBank/DDBJ whole genome shotgun (WGS) entry which is preliminary data.</text>
</comment>
<feature type="chain" id="PRO_5036484198" evidence="2">
    <location>
        <begin position="21"/>
        <end position="92"/>
    </location>
</feature>
<evidence type="ECO:0000313" key="3">
    <source>
        <dbReference type="EMBL" id="GFQ91877.1"/>
    </source>
</evidence>
<feature type="region of interest" description="Disordered" evidence="1">
    <location>
        <begin position="47"/>
        <end position="92"/>
    </location>
</feature>
<dbReference type="Proteomes" id="UP000887116">
    <property type="component" value="Unassembled WGS sequence"/>
</dbReference>